<proteinExistence type="predicted"/>
<feature type="region of interest" description="Disordered" evidence="1">
    <location>
        <begin position="271"/>
        <end position="299"/>
    </location>
</feature>
<evidence type="ECO:0000313" key="3">
    <source>
        <dbReference type="Proteomes" id="UP001218218"/>
    </source>
</evidence>
<dbReference type="EMBL" id="JARIHO010000014">
    <property type="protein sequence ID" value="KAJ7350235.1"/>
    <property type="molecule type" value="Genomic_DNA"/>
</dbReference>
<evidence type="ECO:0000313" key="2">
    <source>
        <dbReference type="EMBL" id="KAJ7350235.1"/>
    </source>
</evidence>
<accession>A0AAD7A5S7</accession>
<feature type="compositionally biased region" description="Acidic residues" evidence="1">
    <location>
        <begin position="21"/>
        <end position="32"/>
    </location>
</feature>
<reference evidence="2" key="1">
    <citation type="submission" date="2023-03" db="EMBL/GenBank/DDBJ databases">
        <title>Massive genome expansion in bonnet fungi (Mycena s.s.) driven by repeated elements and novel gene families across ecological guilds.</title>
        <authorList>
            <consortium name="Lawrence Berkeley National Laboratory"/>
            <person name="Harder C.B."/>
            <person name="Miyauchi S."/>
            <person name="Viragh M."/>
            <person name="Kuo A."/>
            <person name="Thoen E."/>
            <person name="Andreopoulos B."/>
            <person name="Lu D."/>
            <person name="Skrede I."/>
            <person name="Drula E."/>
            <person name="Henrissat B."/>
            <person name="Morin E."/>
            <person name="Kohler A."/>
            <person name="Barry K."/>
            <person name="LaButti K."/>
            <person name="Morin E."/>
            <person name="Salamov A."/>
            <person name="Lipzen A."/>
            <person name="Mereny Z."/>
            <person name="Hegedus B."/>
            <person name="Baldrian P."/>
            <person name="Stursova M."/>
            <person name="Weitz H."/>
            <person name="Taylor A."/>
            <person name="Grigoriev I.V."/>
            <person name="Nagy L.G."/>
            <person name="Martin F."/>
            <person name="Kauserud H."/>
        </authorList>
    </citation>
    <scope>NUCLEOTIDE SEQUENCE</scope>
    <source>
        <strain evidence="2">CBHHK002</strain>
    </source>
</reference>
<feature type="region of interest" description="Disordered" evidence="1">
    <location>
        <begin position="1"/>
        <end position="37"/>
    </location>
</feature>
<feature type="compositionally biased region" description="Basic and acidic residues" evidence="1">
    <location>
        <begin position="1"/>
        <end position="20"/>
    </location>
</feature>
<name>A0AAD7A5S7_9AGAR</name>
<sequence length="299" mass="33609">MKKQKQEAEKREKMKCKQSDGGEDDVDADEEGVGGVGGKKKRRLVQAMETLFSQLKLKLYKGNNIPFSEDQKSTITHQTLPTTQSANLLERWTTDPEVMKLFMMMCSYAMDAIPSCSQLGSPLLKQTADKIDTQIAGQVNGQDVLMCNQKDVVGGVTLTHKFKSLLVDILRTNQLRKDAARLYLLTFPCCAHQGQLILGDYLKENKEAVALMGELIDFVNWLNNHDKVCTIFDTKQLELFGKILAYLLPNLIHWKTHLVVLYPCRKRTEGRRTEKPEDGKAGESDMAGSDTTKVSGYTN</sequence>
<gene>
    <name evidence="2" type="ORF">DFH08DRAFT_993978</name>
</gene>
<protein>
    <submittedName>
        <fullName evidence="2">Uncharacterized protein</fullName>
    </submittedName>
</protein>
<dbReference type="Proteomes" id="UP001218218">
    <property type="component" value="Unassembled WGS sequence"/>
</dbReference>
<organism evidence="2 3">
    <name type="scientific">Mycena albidolilacea</name>
    <dbReference type="NCBI Taxonomy" id="1033008"/>
    <lineage>
        <taxon>Eukaryota</taxon>
        <taxon>Fungi</taxon>
        <taxon>Dikarya</taxon>
        <taxon>Basidiomycota</taxon>
        <taxon>Agaricomycotina</taxon>
        <taxon>Agaricomycetes</taxon>
        <taxon>Agaricomycetidae</taxon>
        <taxon>Agaricales</taxon>
        <taxon>Marasmiineae</taxon>
        <taxon>Mycenaceae</taxon>
        <taxon>Mycena</taxon>
    </lineage>
</organism>
<feature type="compositionally biased region" description="Basic and acidic residues" evidence="1">
    <location>
        <begin position="271"/>
        <end position="283"/>
    </location>
</feature>
<keyword evidence="3" id="KW-1185">Reference proteome</keyword>
<evidence type="ECO:0000256" key="1">
    <source>
        <dbReference type="SAM" id="MobiDB-lite"/>
    </source>
</evidence>
<feature type="compositionally biased region" description="Polar residues" evidence="1">
    <location>
        <begin position="289"/>
        <end position="299"/>
    </location>
</feature>
<comment type="caution">
    <text evidence="2">The sequence shown here is derived from an EMBL/GenBank/DDBJ whole genome shotgun (WGS) entry which is preliminary data.</text>
</comment>
<dbReference type="AlphaFoldDB" id="A0AAD7A5S7"/>